<evidence type="ECO:0000256" key="6">
    <source>
        <dbReference type="ARBA" id="ARBA00023295"/>
    </source>
</evidence>
<dbReference type="EC" id="3.2.1.22" evidence="3 7"/>
<feature type="chain" id="PRO_5046302215" description="Alpha-galactosidase" evidence="8">
    <location>
        <begin position="18"/>
        <end position="391"/>
    </location>
</feature>
<sequence length="391" mass="44750">MLVFLLSGVFCLNNGLALTPPMGWMAWEQFKCETDCQNKPKDCISEDLFIDMIDRIAEDGWLEAGYEYVNIDDCWMGKGRDVNGELYPDQSRFPHNITWLSRYAHSRGVKLGIYNDFGTLTCGGYTGSEGYLRIDAETFAKWEVDMLKMDGCYSELLNQRDGYPAMSYFLNRTGRPIMYSCSWPAYDSEMDYSPLPEFCNLWRNYGDITSTWPVVLAVINKWGNTPEWAKYAGPGHWNDPDQLMIGLKGGKITQIEAETQMAIWSIVAAPLIMSNDLREIEDWAKEILQNKEVIAVDQDVLGIQGFRLTDKDEDKQIWYRQLSNDNWAVALFNRGESPVDITVAFKDFQNKASSFKLRDLYQKKDLGTFQDTYTGSKIPAHGVVFLRLSPP</sequence>
<dbReference type="InterPro" id="IPR017853">
    <property type="entry name" value="GH"/>
</dbReference>
<evidence type="ECO:0000313" key="10">
    <source>
        <dbReference type="EMBL" id="KAK8848215.1"/>
    </source>
</evidence>
<evidence type="ECO:0000256" key="7">
    <source>
        <dbReference type="RuleBase" id="RU361168"/>
    </source>
</evidence>
<dbReference type="EMBL" id="JAPFFF010000027">
    <property type="protein sequence ID" value="KAK8848215.1"/>
    <property type="molecule type" value="Genomic_DNA"/>
</dbReference>
<evidence type="ECO:0000256" key="5">
    <source>
        <dbReference type="ARBA" id="ARBA00022801"/>
    </source>
</evidence>
<organism evidence="10 11">
    <name type="scientific">Tritrichomonas musculus</name>
    <dbReference type="NCBI Taxonomy" id="1915356"/>
    <lineage>
        <taxon>Eukaryota</taxon>
        <taxon>Metamonada</taxon>
        <taxon>Parabasalia</taxon>
        <taxon>Tritrichomonadida</taxon>
        <taxon>Tritrichomonadidae</taxon>
        <taxon>Tritrichomonas</taxon>
    </lineage>
</organism>
<proteinExistence type="inferred from homology"/>
<evidence type="ECO:0000259" key="9">
    <source>
        <dbReference type="Pfam" id="PF17801"/>
    </source>
</evidence>
<dbReference type="InterPro" id="IPR013780">
    <property type="entry name" value="Glyco_hydro_b"/>
</dbReference>
<evidence type="ECO:0000313" key="11">
    <source>
        <dbReference type="Proteomes" id="UP001470230"/>
    </source>
</evidence>
<keyword evidence="6 7" id="KW-0326">Glycosidase</keyword>
<evidence type="ECO:0000256" key="3">
    <source>
        <dbReference type="ARBA" id="ARBA00012755"/>
    </source>
</evidence>
<evidence type="ECO:0000256" key="4">
    <source>
        <dbReference type="ARBA" id="ARBA00022729"/>
    </source>
</evidence>
<dbReference type="InterPro" id="IPR013785">
    <property type="entry name" value="Aldolase_TIM"/>
</dbReference>
<dbReference type="Gene3D" id="3.20.20.70">
    <property type="entry name" value="Aldolase class I"/>
    <property type="match status" value="1"/>
</dbReference>
<dbReference type="PANTHER" id="PTHR11452:SF83">
    <property type="entry name" value="ALPHA-GALACTOSIDASE"/>
    <property type="match status" value="1"/>
</dbReference>
<keyword evidence="4 8" id="KW-0732">Signal</keyword>
<dbReference type="InterPro" id="IPR000111">
    <property type="entry name" value="Glyco_hydro_27/36_CS"/>
</dbReference>
<reference evidence="10 11" key="1">
    <citation type="submission" date="2024-04" db="EMBL/GenBank/DDBJ databases">
        <title>Tritrichomonas musculus Genome.</title>
        <authorList>
            <person name="Alves-Ferreira E."/>
            <person name="Grigg M."/>
            <person name="Lorenzi H."/>
            <person name="Galac M."/>
        </authorList>
    </citation>
    <scope>NUCLEOTIDE SEQUENCE [LARGE SCALE GENOMIC DNA]</scope>
    <source>
        <strain evidence="10 11">EAF2021</strain>
    </source>
</reference>
<dbReference type="PANTHER" id="PTHR11452">
    <property type="entry name" value="ALPHA-GALACTOSIDASE/ALPHA-N-ACETYLGALACTOSAMINIDASE"/>
    <property type="match status" value="1"/>
</dbReference>
<keyword evidence="11" id="KW-1185">Reference proteome</keyword>
<protein>
    <recommendedName>
        <fullName evidence="3 7">Alpha-galactosidase</fullName>
        <ecNumber evidence="3 7">3.2.1.22</ecNumber>
    </recommendedName>
    <alternativeName>
        <fullName evidence="7">Melibiase</fullName>
    </alternativeName>
</protein>
<evidence type="ECO:0000256" key="8">
    <source>
        <dbReference type="SAM" id="SignalP"/>
    </source>
</evidence>
<name>A0ABR2HJ62_9EUKA</name>
<accession>A0ABR2HJ62</accession>
<dbReference type="Pfam" id="PF16499">
    <property type="entry name" value="Melibiase_2"/>
    <property type="match status" value="1"/>
</dbReference>
<dbReference type="Pfam" id="PF17801">
    <property type="entry name" value="Melibiase_C"/>
    <property type="match status" value="1"/>
</dbReference>
<dbReference type="Proteomes" id="UP001470230">
    <property type="component" value="Unassembled WGS sequence"/>
</dbReference>
<gene>
    <name evidence="10" type="ORF">M9Y10_019271</name>
</gene>
<keyword evidence="7" id="KW-1015">Disulfide bond</keyword>
<dbReference type="Gene3D" id="2.60.40.1180">
    <property type="entry name" value="Golgi alpha-mannosidase II"/>
    <property type="match status" value="1"/>
</dbReference>
<comment type="caution">
    <text evidence="10">The sequence shown here is derived from an EMBL/GenBank/DDBJ whole genome shotgun (WGS) entry which is preliminary data.</text>
</comment>
<evidence type="ECO:0000256" key="2">
    <source>
        <dbReference type="ARBA" id="ARBA00009743"/>
    </source>
</evidence>
<evidence type="ECO:0000256" key="1">
    <source>
        <dbReference type="ARBA" id="ARBA00001255"/>
    </source>
</evidence>
<feature type="signal peptide" evidence="8">
    <location>
        <begin position="1"/>
        <end position="17"/>
    </location>
</feature>
<dbReference type="SUPFAM" id="SSF51445">
    <property type="entry name" value="(Trans)glycosidases"/>
    <property type="match status" value="1"/>
</dbReference>
<dbReference type="PRINTS" id="PR00740">
    <property type="entry name" value="GLHYDRLASE27"/>
</dbReference>
<comment type="catalytic activity">
    <reaction evidence="1 7">
        <text>Hydrolysis of terminal, non-reducing alpha-D-galactose residues in alpha-D-galactosides, including galactose oligosaccharides, galactomannans and galactolipids.</text>
        <dbReference type="EC" id="3.2.1.22"/>
    </reaction>
</comment>
<dbReference type="CDD" id="cd14792">
    <property type="entry name" value="GH27"/>
    <property type="match status" value="1"/>
</dbReference>
<comment type="similarity">
    <text evidence="2 7">Belongs to the glycosyl hydrolase 27 family.</text>
</comment>
<dbReference type="SUPFAM" id="SSF51011">
    <property type="entry name" value="Glycosyl hydrolase domain"/>
    <property type="match status" value="1"/>
</dbReference>
<dbReference type="PROSITE" id="PS00512">
    <property type="entry name" value="ALPHA_GALACTOSIDASE"/>
    <property type="match status" value="1"/>
</dbReference>
<dbReference type="InterPro" id="IPR041233">
    <property type="entry name" value="Melibiase_C"/>
</dbReference>
<keyword evidence="5 7" id="KW-0378">Hydrolase</keyword>
<dbReference type="InterPro" id="IPR002241">
    <property type="entry name" value="Glyco_hydro_27"/>
</dbReference>
<feature type="domain" description="Alpha galactosidase C-terminal" evidence="9">
    <location>
        <begin position="313"/>
        <end position="388"/>
    </location>
</feature>